<evidence type="ECO:0000256" key="3">
    <source>
        <dbReference type="ARBA" id="ARBA00023002"/>
    </source>
</evidence>
<name>A0ABC8XVX6_9POAL</name>
<feature type="domain" description="Thioredoxin" evidence="8">
    <location>
        <begin position="33"/>
        <end position="192"/>
    </location>
</feature>
<comment type="similarity">
    <text evidence="5">Belongs to the nucleoredoxin family.</text>
</comment>
<evidence type="ECO:0000256" key="1">
    <source>
        <dbReference type="ARBA" id="ARBA00012612"/>
    </source>
</evidence>
<comment type="catalytic activity">
    <reaction evidence="7">
        <text>[protein]-dithiol + NADP(+) = [protein]-disulfide + NADPH + H(+)</text>
        <dbReference type="Rhea" id="RHEA:18753"/>
        <dbReference type="Rhea" id="RHEA-COMP:10593"/>
        <dbReference type="Rhea" id="RHEA-COMP:10594"/>
        <dbReference type="ChEBI" id="CHEBI:15378"/>
        <dbReference type="ChEBI" id="CHEBI:29950"/>
        <dbReference type="ChEBI" id="CHEBI:50058"/>
        <dbReference type="ChEBI" id="CHEBI:57783"/>
        <dbReference type="ChEBI" id="CHEBI:58349"/>
        <dbReference type="EC" id="1.8.1.8"/>
    </reaction>
</comment>
<feature type="domain" description="Thioredoxin" evidence="8">
    <location>
        <begin position="352"/>
        <end position="519"/>
    </location>
</feature>
<dbReference type="PROSITE" id="PS51352">
    <property type="entry name" value="THIOREDOXIN_2"/>
    <property type="match status" value="2"/>
</dbReference>
<dbReference type="Pfam" id="PF13905">
    <property type="entry name" value="Thioredoxin_8"/>
    <property type="match status" value="3"/>
</dbReference>
<organism evidence="9 10">
    <name type="scientific">Urochloa decumbens</name>
    <dbReference type="NCBI Taxonomy" id="240449"/>
    <lineage>
        <taxon>Eukaryota</taxon>
        <taxon>Viridiplantae</taxon>
        <taxon>Streptophyta</taxon>
        <taxon>Embryophyta</taxon>
        <taxon>Tracheophyta</taxon>
        <taxon>Spermatophyta</taxon>
        <taxon>Magnoliopsida</taxon>
        <taxon>Liliopsida</taxon>
        <taxon>Poales</taxon>
        <taxon>Poaceae</taxon>
        <taxon>PACMAD clade</taxon>
        <taxon>Panicoideae</taxon>
        <taxon>Panicodae</taxon>
        <taxon>Paniceae</taxon>
        <taxon>Melinidinae</taxon>
        <taxon>Urochloa</taxon>
    </lineage>
</organism>
<dbReference type="EC" id="1.8.1.8" evidence="1"/>
<keyword evidence="4" id="KW-0520">NAD</keyword>
<comment type="catalytic activity">
    <reaction evidence="6">
        <text>[protein]-dithiol + NAD(+) = [protein]-disulfide + NADH + H(+)</text>
        <dbReference type="Rhea" id="RHEA:18749"/>
        <dbReference type="Rhea" id="RHEA-COMP:10593"/>
        <dbReference type="Rhea" id="RHEA-COMP:10594"/>
        <dbReference type="ChEBI" id="CHEBI:15378"/>
        <dbReference type="ChEBI" id="CHEBI:29950"/>
        <dbReference type="ChEBI" id="CHEBI:50058"/>
        <dbReference type="ChEBI" id="CHEBI:57540"/>
        <dbReference type="ChEBI" id="CHEBI:57945"/>
        <dbReference type="EC" id="1.8.1.8"/>
    </reaction>
</comment>
<evidence type="ECO:0000313" key="10">
    <source>
        <dbReference type="Proteomes" id="UP001497457"/>
    </source>
</evidence>
<keyword evidence="2" id="KW-0677">Repeat</keyword>
<keyword evidence="10" id="KW-1185">Reference proteome</keyword>
<dbReference type="InterPro" id="IPR045870">
    <property type="entry name" value="TryX_NRX_thioredoxin_dom"/>
</dbReference>
<dbReference type="Pfam" id="PF03107">
    <property type="entry name" value="C1_2"/>
    <property type="match status" value="1"/>
</dbReference>
<dbReference type="SUPFAM" id="SSF57889">
    <property type="entry name" value="Cysteine-rich domain"/>
    <property type="match status" value="1"/>
</dbReference>
<dbReference type="InterPro" id="IPR012336">
    <property type="entry name" value="Thioredoxin-like_fold"/>
</dbReference>
<gene>
    <name evidence="9" type="ORF">URODEC1_LOCUS27084</name>
</gene>
<dbReference type="InterPro" id="IPR013766">
    <property type="entry name" value="Thioredoxin_domain"/>
</dbReference>
<evidence type="ECO:0000256" key="2">
    <source>
        <dbReference type="ARBA" id="ARBA00022737"/>
    </source>
</evidence>
<dbReference type="PANTHER" id="PTHR13871">
    <property type="entry name" value="THIOREDOXIN"/>
    <property type="match status" value="1"/>
</dbReference>
<evidence type="ECO:0000313" key="9">
    <source>
        <dbReference type="EMBL" id="CAL4931487.1"/>
    </source>
</evidence>
<protein>
    <recommendedName>
        <fullName evidence="1">protein-disulfide reductase</fullName>
        <ecNumber evidence="1">1.8.1.8</ecNumber>
    </recommendedName>
</protein>
<evidence type="ECO:0000256" key="7">
    <source>
        <dbReference type="ARBA" id="ARBA00047804"/>
    </source>
</evidence>
<evidence type="ECO:0000259" key="8">
    <source>
        <dbReference type="PROSITE" id="PS51352"/>
    </source>
</evidence>
<dbReference type="InterPro" id="IPR004146">
    <property type="entry name" value="DC1"/>
</dbReference>
<proteinExistence type="inferred from homology"/>
<evidence type="ECO:0000256" key="4">
    <source>
        <dbReference type="ARBA" id="ARBA00023027"/>
    </source>
</evidence>
<dbReference type="EMBL" id="OZ075125">
    <property type="protein sequence ID" value="CAL4931487.1"/>
    <property type="molecule type" value="Genomic_DNA"/>
</dbReference>
<dbReference type="CDD" id="cd00029">
    <property type="entry name" value="C1"/>
    <property type="match status" value="1"/>
</dbReference>
<dbReference type="InterPro" id="IPR046349">
    <property type="entry name" value="C1-like_sf"/>
</dbReference>
<dbReference type="AlphaFoldDB" id="A0ABC8XVX6"/>
<dbReference type="Gene3D" id="3.40.30.10">
    <property type="entry name" value="Glutaredoxin"/>
    <property type="match status" value="3"/>
</dbReference>
<evidence type="ECO:0000256" key="5">
    <source>
        <dbReference type="ARBA" id="ARBA00025782"/>
    </source>
</evidence>
<dbReference type="CDD" id="cd03009">
    <property type="entry name" value="TryX_like_TryX_NRX"/>
    <property type="match status" value="2"/>
</dbReference>
<reference evidence="9 10" key="2">
    <citation type="submission" date="2024-10" db="EMBL/GenBank/DDBJ databases">
        <authorList>
            <person name="Ryan C."/>
        </authorList>
    </citation>
    <scope>NUCLEOTIDE SEQUENCE [LARGE SCALE GENOMIC DNA]</scope>
</reference>
<reference evidence="10" key="1">
    <citation type="submission" date="2024-06" db="EMBL/GenBank/DDBJ databases">
        <authorList>
            <person name="Ryan C."/>
        </authorList>
    </citation>
    <scope>NUCLEOTIDE SEQUENCE [LARGE SCALE GENOMIC DNA]</scope>
</reference>
<dbReference type="InterPro" id="IPR036249">
    <property type="entry name" value="Thioredoxin-like_sf"/>
</dbReference>
<evidence type="ECO:0000256" key="6">
    <source>
        <dbReference type="ARBA" id="ARBA00047388"/>
    </source>
</evidence>
<dbReference type="GO" id="GO:0047134">
    <property type="term" value="F:protein-disulfide reductase [NAD(P)H] activity"/>
    <property type="evidence" value="ECO:0007669"/>
    <property type="project" value="UniProtKB-EC"/>
</dbReference>
<keyword evidence="3" id="KW-0560">Oxidoreductase</keyword>
<accession>A0ABC8XVX6</accession>
<sequence>MAERAITKGGGIGAILGTGDRDFLVRNSGEQVSPESSSSSKTPFPPCFGDGLSVILQVKISSIGASTVALYFSASWCPPCRRFTPKLVQVYEEQQATQDKTLELEVVFISRDRDEESFDAYFAKMPWLAVPFSDSECRQRLGNRYKVNGIPNLVILGGETGEIYTKEGVKLISEYGIGASPFTFERINELKEQEKAEKDNQTIHSVLGTPTRDYLVSSTGEKVPISELEGKYVALLFMVRPIDEFTSVLNKIYEKLREVGEKFEVVAVYFNNDESVFNESFASMPWLAIPHGDKMCDKLVRYFELRALPTLVLIGPDGKTLNSNIADVIEEHGSEAWEGFPFNAEKLEIFAEKSKAKAASQTLESLLVKDDLNFAIGKDGTKVPVSELVGKTVILYFSAKWCSPCRDFLPTLVKEYNKIKEKNSDFEIIFISIDKDQSSYDEFFSDMPWLALSFGDERKELLMKKFKIRAIPSLIVIGPSGLTLTMDAKSHLLAHGADAFPFTEETLQDLERKLDEEAKEWPEKVKHELHERHELVLTRCGTDTYSCDGCEGLGSSWCYRCDRCDFTLHHKCALGTDEKGGATATDEAPAGYECDGGVCRKA</sequence>
<dbReference type="SUPFAM" id="SSF52833">
    <property type="entry name" value="Thioredoxin-like"/>
    <property type="match status" value="3"/>
</dbReference>
<dbReference type="Proteomes" id="UP001497457">
    <property type="component" value="Chromosome 15b"/>
</dbReference>
<dbReference type="InterPro" id="IPR052259">
    <property type="entry name" value="Nucleoredoxin-like"/>
</dbReference>
<dbReference type="PANTHER" id="PTHR13871:SF102">
    <property type="entry name" value="THIOREDOXIN DOMAIN-CONTAINING PROTEIN"/>
    <property type="match status" value="1"/>
</dbReference>